<dbReference type="EMBL" id="MT142872">
    <property type="protein sequence ID" value="QJA89844.1"/>
    <property type="molecule type" value="Genomic_DNA"/>
</dbReference>
<sequence length="459" mass="49820">MATDVRQTHFRFGKDDGTESSHTWWQLEDVDHSQEISADWTFLLRFTEQEMGGTAAANTDAVFQYNKNGAGWVDITTTSSVVKAVAVNAFTNGQACTKRLSGTGTFETSGAGCTEDGSSGGPANDIAASGNSETEAGLQVVFADVANGDTIQFRFTSPDWAVTYTITPTLTITLSLTAIGDTTQEIWNVRQAVPDTSQSIWNVRAALGDTSQYAYNVRAAVADTSQAIWNVGAAIGDTIQHIWDVRFALGKPVQIVHNVLTSIGDTMQTIWNVLTSATVVGDTFALAWNVRVALGKASQSVWNVRSLATKTSQIVWNTLTAVYDTIQSVWNARAILGKQSQSVWNVYTVLGKVSDYLWSVNTAVSKAGAFVWNSLASISDNLEITWPVYQAVGRTRQLAWKVKSLFTPILYLLAQIRKALVVSPEIKGLTLKGAFTRDLTMECYIQKHLSLTTTIKGGG</sequence>
<evidence type="ECO:0000313" key="1">
    <source>
        <dbReference type="EMBL" id="QJA89844.1"/>
    </source>
</evidence>
<proteinExistence type="predicted"/>
<reference evidence="1" key="1">
    <citation type="submission" date="2020-03" db="EMBL/GenBank/DDBJ databases">
        <title>The deep terrestrial virosphere.</title>
        <authorList>
            <person name="Holmfeldt K."/>
            <person name="Nilsson E."/>
            <person name="Simone D."/>
            <person name="Lopez-Fernandez M."/>
            <person name="Wu X."/>
            <person name="de Brujin I."/>
            <person name="Lundin D."/>
            <person name="Andersson A."/>
            <person name="Bertilsson S."/>
            <person name="Dopson M."/>
        </authorList>
    </citation>
    <scope>NUCLEOTIDE SEQUENCE</scope>
    <source>
        <strain evidence="1">MM415B02491</strain>
    </source>
</reference>
<organism evidence="1">
    <name type="scientific">viral metagenome</name>
    <dbReference type="NCBI Taxonomy" id="1070528"/>
    <lineage>
        <taxon>unclassified sequences</taxon>
        <taxon>metagenomes</taxon>
        <taxon>organismal metagenomes</taxon>
    </lineage>
</organism>
<dbReference type="SUPFAM" id="SSF58104">
    <property type="entry name" value="Methyl-accepting chemotaxis protein (MCP) signaling domain"/>
    <property type="match status" value="1"/>
</dbReference>
<accession>A0A6M3L8T3</accession>
<dbReference type="AlphaFoldDB" id="A0A6M3L8T3"/>
<name>A0A6M3L8T3_9ZZZZ</name>
<gene>
    <name evidence="1" type="ORF">MM415B02491_0012</name>
</gene>
<protein>
    <submittedName>
        <fullName evidence="1">Putative tail tape measure protein</fullName>
    </submittedName>
</protein>